<dbReference type="Proteomes" id="UP001500751">
    <property type="component" value="Unassembled WGS sequence"/>
</dbReference>
<reference evidence="3" key="1">
    <citation type="journal article" date="2019" name="Int. J. Syst. Evol. Microbiol.">
        <title>The Global Catalogue of Microorganisms (GCM) 10K type strain sequencing project: providing services to taxonomists for standard genome sequencing and annotation.</title>
        <authorList>
            <consortium name="The Broad Institute Genomics Platform"/>
            <consortium name="The Broad Institute Genome Sequencing Center for Infectious Disease"/>
            <person name="Wu L."/>
            <person name="Ma J."/>
        </authorList>
    </citation>
    <scope>NUCLEOTIDE SEQUENCE [LARGE SCALE GENOMIC DNA]</scope>
    <source>
        <strain evidence="3">JCM 16014</strain>
    </source>
</reference>
<dbReference type="Gene3D" id="3.40.630.90">
    <property type="match status" value="1"/>
</dbReference>
<dbReference type="InterPro" id="IPR016181">
    <property type="entry name" value="Acyl_CoA_acyltransferase"/>
</dbReference>
<dbReference type="Pfam" id="PF18014">
    <property type="entry name" value="Acetyltransf_18"/>
    <property type="match status" value="1"/>
</dbReference>
<dbReference type="InterPro" id="IPR041496">
    <property type="entry name" value="YitH/HolE_GNAT"/>
</dbReference>
<organism evidence="2 3">
    <name type="scientific">Catenulispora yoronensis</name>
    <dbReference type="NCBI Taxonomy" id="450799"/>
    <lineage>
        <taxon>Bacteria</taxon>
        <taxon>Bacillati</taxon>
        <taxon>Actinomycetota</taxon>
        <taxon>Actinomycetes</taxon>
        <taxon>Catenulisporales</taxon>
        <taxon>Catenulisporaceae</taxon>
        <taxon>Catenulispora</taxon>
    </lineage>
</organism>
<keyword evidence="3" id="KW-1185">Reference proteome</keyword>
<evidence type="ECO:0000313" key="3">
    <source>
        <dbReference type="Proteomes" id="UP001500751"/>
    </source>
</evidence>
<evidence type="ECO:0000259" key="1">
    <source>
        <dbReference type="PROSITE" id="PS51186"/>
    </source>
</evidence>
<dbReference type="RefSeq" id="WP_344666224.1">
    <property type="nucleotide sequence ID" value="NZ_BAAAQN010000015.1"/>
</dbReference>
<dbReference type="SUPFAM" id="SSF55729">
    <property type="entry name" value="Acyl-CoA N-acyltransferases (Nat)"/>
    <property type="match status" value="1"/>
</dbReference>
<dbReference type="EMBL" id="BAAAQN010000015">
    <property type="protein sequence ID" value="GAA2028886.1"/>
    <property type="molecule type" value="Genomic_DNA"/>
</dbReference>
<proteinExistence type="predicted"/>
<dbReference type="InterPro" id="IPR052729">
    <property type="entry name" value="Acyl/Acetyltrans_Enzymes"/>
</dbReference>
<dbReference type="PANTHER" id="PTHR47237">
    <property type="entry name" value="SLL0310 PROTEIN"/>
    <property type="match status" value="1"/>
</dbReference>
<name>A0ABP5FKS6_9ACTN</name>
<protein>
    <submittedName>
        <fullName evidence="2">GNAT family N-acetyltransferase</fullName>
    </submittedName>
</protein>
<dbReference type="InterPro" id="IPR000182">
    <property type="entry name" value="GNAT_dom"/>
</dbReference>
<sequence length="297" mass="32122">MTASRTPPVVPGLRVEQADAEIWRTVETWAAAAGHNPGVGDFQHAWELDPAGCLIGLLHDQPATAVSIINYDDGYAHLGSYFTAHPDPDPGLRTATMNAALAHAQDRTIGADAAPDDVEYYWQAGFITTWRTLHFTGPVPGRIPNPHIACTPPTNADRAQMAALDAECFQADRHPFALAFTSGPERYTRVASDRSGRVRGYGLLRPARHGYRIGPLYADASDIAATLFDALCEIARGLDADSVTIDVPDTNRSARDLAESRGLSHLAETIRMYRPGRLPVRPTADKLIYGLTSLNAG</sequence>
<dbReference type="PROSITE" id="PS51186">
    <property type="entry name" value="GNAT"/>
    <property type="match status" value="1"/>
</dbReference>
<feature type="domain" description="N-acetyltransferase" evidence="1">
    <location>
        <begin position="148"/>
        <end position="285"/>
    </location>
</feature>
<comment type="caution">
    <text evidence="2">The sequence shown here is derived from an EMBL/GenBank/DDBJ whole genome shotgun (WGS) entry which is preliminary data.</text>
</comment>
<accession>A0ABP5FKS6</accession>
<dbReference type="PANTHER" id="PTHR47237:SF1">
    <property type="entry name" value="SLL0310 PROTEIN"/>
    <property type="match status" value="1"/>
</dbReference>
<gene>
    <name evidence="2" type="ORF">GCM10009839_30220</name>
</gene>
<evidence type="ECO:0000313" key="2">
    <source>
        <dbReference type="EMBL" id="GAA2028886.1"/>
    </source>
</evidence>